<evidence type="ECO:0000313" key="2">
    <source>
        <dbReference type="EMBL" id="CAI9270026.1"/>
    </source>
</evidence>
<dbReference type="EMBL" id="OX465077">
    <property type="protein sequence ID" value="CAI9270026.1"/>
    <property type="molecule type" value="Genomic_DNA"/>
</dbReference>
<protein>
    <submittedName>
        <fullName evidence="2">Uncharacterized protein</fullName>
    </submittedName>
</protein>
<keyword evidence="3" id="KW-1185">Reference proteome</keyword>
<name>A0AA35V394_LACSI</name>
<feature type="transmembrane region" description="Helical" evidence="1">
    <location>
        <begin position="82"/>
        <end position="98"/>
    </location>
</feature>
<reference evidence="2" key="1">
    <citation type="submission" date="2023-04" db="EMBL/GenBank/DDBJ databases">
        <authorList>
            <person name="Vijverberg K."/>
            <person name="Xiong W."/>
            <person name="Schranz E."/>
        </authorList>
    </citation>
    <scope>NUCLEOTIDE SEQUENCE</scope>
</reference>
<evidence type="ECO:0000256" key="1">
    <source>
        <dbReference type="SAM" id="Phobius"/>
    </source>
</evidence>
<accession>A0AA35V394</accession>
<keyword evidence="1" id="KW-1133">Transmembrane helix</keyword>
<evidence type="ECO:0000313" key="3">
    <source>
        <dbReference type="Proteomes" id="UP001177003"/>
    </source>
</evidence>
<organism evidence="2 3">
    <name type="scientific">Lactuca saligna</name>
    <name type="common">Willowleaf lettuce</name>
    <dbReference type="NCBI Taxonomy" id="75948"/>
    <lineage>
        <taxon>Eukaryota</taxon>
        <taxon>Viridiplantae</taxon>
        <taxon>Streptophyta</taxon>
        <taxon>Embryophyta</taxon>
        <taxon>Tracheophyta</taxon>
        <taxon>Spermatophyta</taxon>
        <taxon>Magnoliopsida</taxon>
        <taxon>eudicotyledons</taxon>
        <taxon>Gunneridae</taxon>
        <taxon>Pentapetalae</taxon>
        <taxon>asterids</taxon>
        <taxon>campanulids</taxon>
        <taxon>Asterales</taxon>
        <taxon>Asteraceae</taxon>
        <taxon>Cichorioideae</taxon>
        <taxon>Cichorieae</taxon>
        <taxon>Lactucinae</taxon>
        <taxon>Lactuca</taxon>
    </lineage>
</organism>
<proteinExistence type="predicted"/>
<dbReference type="Proteomes" id="UP001177003">
    <property type="component" value="Chromosome 1"/>
</dbReference>
<sequence length="101" mass="11332">MSSSSFVRSRSSNGRVMNRLRSRCCCGDPFGKWTSDYGQQQVEGNFFDDIVEQPVAQPPVANQPVERVAIQVQNGQEGGNGNLFYMFMVSFVFVLVMLKDL</sequence>
<keyword evidence="1" id="KW-0472">Membrane</keyword>
<keyword evidence="1" id="KW-0812">Transmembrane</keyword>
<dbReference type="AlphaFoldDB" id="A0AA35V394"/>
<gene>
    <name evidence="2" type="ORF">LSALG_LOCUS10368</name>
</gene>